<dbReference type="PANTHER" id="PTHR31297:SF42">
    <property type="entry name" value="GLYCOSIDE HYDROLASE FAMILY 5 DOMAIN-CONTAINING PROTEIN"/>
    <property type="match status" value="1"/>
</dbReference>
<accession>A0A9P6AKP8</accession>
<dbReference type="Proteomes" id="UP000886523">
    <property type="component" value="Unassembled WGS sequence"/>
</dbReference>
<keyword evidence="2 4" id="KW-0378">Hydrolase</keyword>
<keyword evidence="3 4" id="KW-0326">Glycosidase</keyword>
<dbReference type="InterPro" id="IPR017853">
    <property type="entry name" value="GH"/>
</dbReference>
<dbReference type="Pfam" id="PF00150">
    <property type="entry name" value="Cellulase"/>
    <property type="match status" value="1"/>
</dbReference>
<evidence type="ECO:0000256" key="5">
    <source>
        <dbReference type="SAM" id="SignalP"/>
    </source>
</evidence>
<feature type="domain" description="Glycoside hydrolase family 5" evidence="6">
    <location>
        <begin position="70"/>
        <end position="308"/>
    </location>
</feature>
<dbReference type="OrthoDB" id="62120at2759"/>
<dbReference type="AlphaFoldDB" id="A0A9P6AKP8"/>
<organism evidence="7 8">
    <name type="scientific">Hydnum rufescens UP504</name>
    <dbReference type="NCBI Taxonomy" id="1448309"/>
    <lineage>
        <taxon>Eukaryota</taxon>
        <taxon>Fungi</taxon>
        <taxon>Dikarya</taxon>
        <taxon>Basidiomycota</taxon>
        <taxon>Agaricomycotina</taxon>
        <taxon>Agaricomycetes</taxon>
        <taxon>Cantharellales</taxon>
        <taxon>Hydnaceae</taxon>
        <taxon>Hydnum</taxon>
    </lineage>
</organism>
<dbReference type="GO" id="GO:0009251">
    <property type="term" value="P:glucan catabolic process"/>
    <property type="evidence" value="ECO:0007669"/>
    <property type="project" value="TreeGrafter"/>
</dbReference>
<feature type="signal peptide" evidence="5">
    <location>
        <begin position="1"/>
        <end position="15"/>
    </location>
</feature>
<sequence length="400" mass="44367">MSFYLFLLVFASARAINLRFPYGTQPVRGVSLGGWLVLEPWITPSLFVNTGNPNIVDEWTFAQLQNTNTARSALQNHWSTFYTESDFSAIAAAGLNHVRIPIGYWAFDTSAGEPYINGQFPHLKTAVTWAANHGLKVMIDIHGVPGSQNGFDNSGHTGPANWANDQNNIRLEFSQQKYAGVVTSISVINEPAPFKSSNILQAARQLYLDSYALIRNPFSNGAVGNLLMVISDAFQPLSFWNGFMKDHSKYQGVALDHHSYDVFSNAEVAKSYSQHINSICQVGQDIRNNAAANLWTIVGEWTTASTDCARSRYDGSFPGSPFVGNCGPKTGSASNFSPNYKVFMRRFYEAQVAAYELGKGWIYWTWKNESADDWSYLAGLNGGWIPHNPSERLYGNICGF</sequence>
<proteinExistence type="inferred from homology"/>
<dbReference type="GO" id="GO:0009986">
    <property type="term" value="C:cell surface"/>
    <property type="evidence" value="ECO:0007669"/>
    <property type="project" value="TreeGrafter"/>
</dbReference>
<evidence type="ECO:0000256" key="3">
    <source>
        <dbReference type="ARBA" id="ARBA00023295"/>
    </source>
</evidence>
<dbReference type="EMBL" id="MU129075">
    <property type="protein sequence ID" value="KAF9507650.1"/>
    <property type="molecule type" value="Genomic_DNA"/>
</dbReference>
<evidence type="ECO:0000256" key="4">
    <source>
        <dbReference type="RuleBase" id="RU361153"/>
    </source>
</evidence>
<evidence type="ECO:0000256" key="2">
    <source>
        <dbReference type="ARBA" id="ARBA00022801"/>
    </source>
</evidence>
<evidence type="ECO:0000313" key="7">
    <source>
        <dbReference type="EMBL" id="KAF9507650.1"/>
    </source>
</evidence>
<protein>
    <submittedName>
        <fullName evidence="7">Glycoside hydrolase family 5 protein</fullName>
    </submittedName>
</protein>
<evidence type="ECO:0000313" key="8">
    <source>
        <dbReference type="Proteomes" id="UP000886523"/>
    </source>
</evidence>
<keyword evidence="8" id="KW-1185">Reference proteome</keyword>
<comment type="caution">
    <text evidence="7">The sequence shown here is derived from an EMBL/GenBank/DDBJ whole genome shotgun (WGS) entry which is preliminary data.</text>
</comment>
<dbReference type="InterPro" id="IPR001547">
    <property type="entry name" value="Glyco_hydro_5"/>
</dbReference>
<dbReference type="PANTHER" id="PTHR31297">
    <property type="entry name" value="GLUCAN ENDO-1,6-BETA-GLUCOSIDASE B"/>
    <property type="match status" value="1"/>
</dbReference>
<name>A0A9P6AKP8_9AGAM</name>
<dbReference type="SUPFAM" id="SSF51445">
    <property type="entry name" value="(Trans)glycosidases"/>
    <property type="match status" value="1"/>
</dbReference>
<dbReference type="GO" id="GO:0005576">
    <property type="term" value="C:extracellular region"/>
    <property type="evidence" value="ECO:0007669"/>
    <property type="project" value="TreeGrafter"/>
</dbReference>
<gene>
    <name evidence="7" type="ORF">BS47DRAFT_1351237</name>
</gene>
<dbReference type="InterPro" id="IPR050386">
    <property type="entry name" value="Glycosyl_hydrolase_5"/>
</dbReference>
<evidence type="ECO:0000256" key="1">
    <source>
        <dbReference type="ARBA" id="ARBA00005641"/>
    </source>
</evidence>
<dbReference type="GO" id="GO:0008422">
    <property type="term" value="F:beta-glucosidase activity"/>
    <property type="evidence" value="ECO:0007669"/>
    <property type="project" value="TreeGrafter"/>
</dbReference>
<dbReference type="Gene3D" id="3.20.20.80">
    <property type="entry name" value="Glycosidases"/>
    <property type="match status" value="1"/>
</dbReference>
<evidence type="ECO:0000259" key="6">
    <source>
        <dbReference type="Pfam" id="PF00150"/>
    </source>
</evidence>
<reference evidence="7" key="1">
    <citation type="journal article" date="2020" name="Nat. Commun.">
        <title>Large-scale genome sequencing of mycorrhizal fungi provides insights into the early evolution of symbiotic traits.</title>
        <authorList>
            <person name="Miyauchi S."/>
            <person name="Kiss E."/>
            <person name="Kuo A."/>
            <person name="Drula E."/>
            <person name="Kohler A."/>
            <person name="Sanchez-Garcia M."/>
            <person name="Morin E."/>
            <person name="Andreopoulos B."/>
            <person name="Barry K.W."/>
            <person name="Bonito G."/>
            <person name="Buee M."/>
            <person name="Carver A."/>
            <person name="Chen C."/>
            <person name="Cichocki N."/>
            <person name="Clum A."/>
            <person name="Culley D."/>
            <person name="Crous P.W."/>
            <person name="Fauchery L."/>
            <person name="Girlanda M."/>
            <person name="Hayes R.D."/>
            <person name="Keri Z."/>
            <person name="LaButti K."/>
            <person name="Lipzen A."/>
            <person name="Lombard V."/>
            <person name="Magnuson J."/>
            <person name="Maillard F."/>
            <person name="Murat C."/>
            <person name="Nolan M."/>
            <person name="Ohm R.A."/>
            <person name="Pangilinan J."/>
            <person name="Pereira M.F."/>
            <person name="Perotto S."/>
            <person name="Peter M."/>
            <person name="Pfister S."/>
            <person name="Riley R."/>
            <person name="Sitrit Y."/>
            <person name="Stielow J.B."/>
            <person name="Szollosi G."/>
            <person name="Zifcakova L."/>
            <person name="Stursova M."/>
            <person name="Spatafora J.W."/>
            <person name="Tedersoo L."/>
            <person name="Vaario L.M."/>
            <person name="Yamada A."/>
            <person name="Yan M."/>
            <person name="Wang P."/>
            <person name="Xu J."/>
            <person name="Bruns T."/>
            <person name="Baldrian P."/>
            <person name="Vilgalys R."/>
            <person name="Dunand C."/>
            <person name="Henrissat B."/>
            <person name="Grigoriev I.V."/>
            <person name="Hibbett D."/>
            <person name="Nagy L.G."/>
            <person name="Martin F.M."/>
        </authorList>
    </citation>
    <scope>NUCLEOTIDE SEQUENCE</scope>
    <source>
        <strain evidence="7">UP504</strain>
    </source>
</reference>
<keyword evidence="5" id="KW-0732">Signal</keyword>
<comment type="similarity">
    <text evidence="1 4">Belongs to the glycosyl hydrolase 5 (cellulase A) family.</text>
</comment>
<feature type="chain" id="PRO_5040117162" evidence="5">
    <location>
        <begin position="16"/>
        <end position="400"/>
    </location>
</feature>